<evidence type="ECO:0000256" key="2">
    <source>
        <dbReference type="PIRSR" id="PIRSR600888-1"/>
    </source>
</evidence>
<reference evidence="5" key="1">
    <citation type="submission" date="2020-02" db="EMBL/GenBank/DDBJ databases">
        <authorList>
            <person name="Meier V. D."/>
        </authorList>
    </citation>
    <scope>NUCLEOTIDE SEQUENCE</scope>
    <source>
        <strain evidence="5">AVDCRST_MAG67</strain>
    </source>
</reference>
<dbReference type="SUPFAM" id="SSF51182">
    <property type="entry name" value="RmlC-like cupins"/>
    <property type="match status" value="1"/>
</dbReference>
<comment type="pathway">
    <text evidence="4">Carbohydrate biosynthesis; dTDP-L-rhamnose biosynthesis.</text>
</comment>
<dbReference type="GO" id="GO:0019305">
    <property type="term" value="P:dTDP-rhamnose biosynthetic process"/>
    <property type="evidence" value="ECO:0007669"/>
    <property type="project" value="UniProtKB-UniRule"/>
</dbReference>
<comment type="similarity">
    <text evidence="1 4">Belongs to the dTDP-4-dehydrorhamnose 3,5-epimerase family.</text>
</comment>
<dbReference type="GO" id="GO:0005829">
    <property type="term" value="C:cytosol"/>
    <property type="evidence" value="ECO:0007669"/>
    <property type="project" value="TreeGrafter"/>
</dbReference>
<evidence type="ECO:0000256" key="1">
    <source>
        <dbReference type="ARBA" id="ARBA00010154"/>
    </source>
</evidence>
<dbReference type="InterPro" id="IPR011051">
    <property type="entry name" value="RmlC_Cupin_sf"/>
</dbReference>
<dbReference type="PANTHER" id="PTHR21047:SF2">
    <property type="entry name" value="THYMIDINE DIPHOSPHO-4-KETO-RHAMNOSE 3,5-EPIMERASE"/>
    <property type="match status" value="1"/>
</dbReference>
<feature type="site" description="Participates in a stacking interaction with the thymidine ring of dTDP-4-oxo-6-deoxyglucose" evidence="3">
    <location>
        <position position="136"/>
    </location>
</feature>
<dbReference type="AlphaFoldDB" id="A0A6J4TRB9"/>
<dbReference type="CDD" id="cd00438">
    <property type="entry name" value="cupin_RmlC"/>
    <property type="match status" value="1"/>
</dbReference>
<organism evidence="5">
    <name type="scientific">uncultured Solirubrobacteraceae bacterium</name>
    <dbReference type="NCBI Taxonomy" id="1162706"/>
    <lineage>
        <taxon>Bacteria</taxon>
        <taxon>Bacillati</taxon>
        <taxon>Actinomycetota</taxon>
        <taxon>Thermoleophilia</taxon>
        <taxon>Solirubrobacterales</taxon>
        <taxon>Solirubrobacteraceae</taxon>
        <taxon>environmental samples</taxon>
    </lineage>
</organism>
<dbReference type="GO" id="GO:0008830">
    <property type="term" value="F:dTDP-4-dehydrorhamnose 3,5-epimerase activity"/>
    <property type="evidence" value="ECO:0007669"/>
    <property type="project" value="UniProtKB-UniRule"/>
</dbReference>
<accession>A0A6J4TRB9</accession>
<evidence type="ECO:0000256" key="3">
    <source>
        <dbReference type="PIRSR" id="PIRSR600888-3"/>
    </source>
</evidence>
<feature type="active site" description="Proton acceptor" evidence="2">
    <location>
        <position position="61"/>
    </location>
</feature>
<dbReference type="PANTHER" id="PTHR21047">
    <property type="entry name" value="DTDP-6-DEOXY-D-GLUCOSE-3,5 EPIMERASE"/>
    <property type="match status" value="1"/>
</dbReference>
<dbReference type="NCBIfam" id="TIGR01221">
    <property type="entry name" value="rmlC"/>
    <property type="match status" value="1"/>
</dbReference>
<dbReference type="Pfam" id="PF00908">
    <property type="entry name" value="dTDP_sugar_isom"/>
    <property type="match status" value="1"/>
</dbReference>
<gene>
    <name evidence="5" type="ORF">AVDCRST_MAG67-4118</name>
</gene>
<dbReference type="UniPathway" id="UPA00124"/>
<evidence type="ECO:0000256" key="4">
    <source>
        <dbReference type="RuleBase" id="RU364069"/>
    </source>
</evidence>
<protein>
    <recommendedName>
        <fullName evidence="4">dTDP-4-dehydrorhamnose 3,5-epimerase</fullName>
        <ecNumber evidence="4">5.1.3.13</ecNumber>
    </recommendedName>
    <alternativeName>
        <fullName evidence="4">Thymidine diphospho-4-keto-rhamnose 3,5-epimerase</fullName>
    </alternativeName>
</protein>
<dbReference type="InterPro" id="IPR000888">
    <property type="entry name" value="RmlC-like"/>
</dbReference>
<comment type="catalytic activity">
    <reaction evidence="4">
        <text>dTDP-4-dehydro-6-deoxy-alpha-D-glucose = dTDP-4-dehydro-beta-L-rhamnose</text>
        <dbReference type="Rhea" id="RHEA:16969"/>
        <dbReference type="ChEBI" id="CHEBI:57649"/>
        <dbReference type="ChEBI" id="CHEBI:62830"/>
        <dbReference type="EC" id="5.1.3.13"/>
    </reaction>
</comment>
<dbReference type="GO" id="GO:0000271">
    <property type="term" value="P:polysaccharide biosynthetic process"/>
    <property type="evidence" value="ECO:0007669"/>
    <property type="project" value="TreeGrafter"/>
</dbReference>
<proteinExistence type="inferred from homology"/>
<feature type="active site" description="Proton donor" evidence="2">
    <location>
        <position position="130"/>
    </location>
</feature>
<dbReference type="EC" id="5.1.3.13" evidence="4"/>
<dbReference type="EMBL" id="CADCVQ010000167">
    <property type="protein sequence ID" value="CAA9530576.1"/>
    <property type="molecule type" value="Genomic_DNA"/>
</dbReference>
<sequence>MKLIETRLQGPILLEPAAHGDARGFFLESYRANVWAEHGVGDVFVQDNHSRSRRGVLRGMHFAVGAGQAKLVRCARGAILDIVVDIRRDSPTWMEWEAHVLDDEHARQLYIPIGFAHGFCVLSDVADVTYKCSTYYDPELERGFRHNDPDVAIDWPQDMELIVSQRDLEAPLLREIYDTLPF</sequence>
<evidence type="ECO:0000313" key="5">
    <source>
        <dbReference type="EMBL" id="CAA9530576.1"/>
    </source>
</evidence>
<name>A0A6J4TRB9_9ACTN</name>
<comment type="function">
    <text evidence="4">Catalyzes the epimerization of the C3' and C5'positions of dTDP-6-deoxy-D-xylo-4-hexulose, forming dTDP-6-deoxy-L-lyxo-4-hexulose.</text>
</comment>
<dbReference type="InterPro" id="IPR014710">
    <property type="entry name" value="RmlC-like_jellyroll"/>
</dbReference>
<comment type="subunit">
    <text evidence="4">Homodimer.</text>
</comment>
<keyword evidence="4 5" id="KW-0413">Isomerase</keyword>
<dbReference type="Gene3D" id="2.60.120.10">
    <property type="entry name" value="Jelly Rolls"/>
    <property type="match status" value="1"/>
</dbReference>